<dbReference type="AlphaFoldDB" id="A0A816L7W9"/>
<evidence type="ECO:0000313" key="1">
    <source>
        <dbReference type="EMBL" id="CAF1929080.1"/>
    </source>
</evidence>
<dbReference type="Proteomes" id="UP000663856">
    <property type="component" value="Unassembled WGS sequence"/>
</dbReference>
<accession>A0A816L7W9</accession>
<name>A0A816L7W9_9BILA</name>
<evidence type="ECO:0000313" key="2">
    <source>
        <dbReference type="Proteomes" id="UP000663856"/>
    </source>
</evidence>
<gene>
    <name evidence="1" type="ORF">WKI299_LOCUS275</name>
</gene>
<sequence>MASNQLATVPDVNLVKKLSSHLPQLIRLIQTNKLQFEEQQYPPAVWDSTLISKSKYLHFCRCEQLLPRLILKEIFFHSARRLPYGSAYRAQLQSRTILITDNAIQRLTHVIDRLQ</sequence>
<organism evidence="1 2">
    <name type="scientific">Rotaria magnacalcarata</name>
    <dbReference type="NCBI Taxonomy" id="392030"/>
    <lineage>
        <taxon>Eukaryota</taxon>
        <taxon>Metazoa</taxon>
        <taxon>Spiralia</taxon>
        <taxon>Gnathifera</taxon>
        <taxon>Rotifera</taxon>
        <taxon>Eurotatoria</taxon>
        <taxon>Bdelloidea</taxon>
        <taxon>Philodinida</taxon>
        <taxon>Philodinidae</taxon>
        <taxon>Rotaria</taxon>
    </lineage>
</organism>
<protein>
    <submittedName>
        <fullName evidence="1">Uncharacterized protein</fullName>
    </submittedName>
</protein>
<comment type="caution">
    <text evidence="1">The sequence shown here is derived from an EMBL/GenBank/DDBJ whole genome shotgun (WGS) entry which is preliminary data.</text>
</comment>
<dbReference type="EMBL" id="CAJNRF010000014">
    <property type="protein sequence ID" value="CAF1929080.1"/>
    <property type="molecule type" value="Genomic_DNA"/>
</dbReference>
<proteinExistence type="predicted"/>
<reference evidence="1" key="1">
    <citation type="submission" date="2021-02" db="EMBL/GenBank/DDBJ databases">
        <authorList>
            <person name="Nowell W R."/>
        </authorList>
    </citation>
    <scope>NUCLEOTIDE SEQUENCE</scope>
</reference>